<proteinExistence type="predicted"/>
<evidence type="ECO:0000256" key="1">
    <source>
        <dbReference type="SAM" id="Phobius"/>
    </source>
</evidence>
<reference evidence="2" key="1">
    <citation type="submission" date="2019-11" db="EMBL/GenBank/DDBJ databases">
        <title>Epiphytic Pseudomonas syringae from cherry orchards.</title>
        <authorList>
            <person name="Hulin M.T."/>
        </authorList>
    </citation>
    <scope>NUCLEOTIDE SEQUENCE</scope>
    <source>
        <strain evidence="2">PA-6-9A</strain>
    </source>
</reference>
<dbReference type="EMBL" id="WKEU01000207">
    <property type="protein sequence ID" value="MCF5066366.1"/>
    <property type="molecule type" value="Genomic_DNA"/>
</dbReference>
<dbReference type="Proteomes" id="UP000814207">
    <property type="component" value="Unassembled WGS sequence"/>
</dbReference>
<protein>
    <submittedName>
        <fullName evidence="2">Uncharacterized protein</fullName>
    </submittedName>
</protein>
<feature type="transmembrane region" description="Helical" evidence="1">
    <location>
        <begin position="73"/>
        <end position="92"/>
    </location>
</feature>
<keyword evidence="1" id="KW-0472">Membrane</keyword>
<comment type="caution">
    <text evidence="2">The sequence shown here is derived from an EMBL/GenBank/DDBJ whole genome shotgun (WGS) entry which is preliminary data.</text>
</comment>
<sequence length="132" mass="14116">MQLSFRSLALFTALLCFALALVWGLRPNLLLWLWSVEYSSATGLVSRRNAALFLGLGVMFYRARHAPPSELRSAMTAGFSTGCLVLALLGMGEWINGNAGPGILLAVATETVLGLAFIQAHRSAVTQPHASV</sequence>
<feature type="transmembrane region" description="Helical" evidence="1">
    <location>
        <begin position="40"/>
        <end position="61"/>
    </location>
</feature>
<evidence type="ECO:0000313" key="3">
    <source>
        <dbReference type="Proteomes" id="UP000814207"/>
    </source>
</evidence>
<name>A0A9Q3X6U1_PSESX</name>
<accession>A0A9Q3X6U1</accession>
<keyword evidence="1" id="KW-1133">Transmembrane helix</keyword>
<feature type="transmembrane region" description="Helical" evidence="1">
    <location>
        <begin position="98"/>
        <end position="118"/>
    </location>
</feature>
<evidence type="ECO:0000313" key="2">
    <source>
        <dbReference type="EMBL" id="MCF5066366.1"/>
    </source>
</evidence>
<gene>
    <name evidence="2" type="ORF">GIW73_25845</name>
</gene>
<dbReference type="AlphaFoldDB" id="A0A9Q3X6U1"/>
<organism evidence="2 3">
    <name type="scientific">Pseudomonas syringae</name>
    <dbReference type="NCBI Taxonomy" id="317"/>
    <lineage>
        <taxon>Bacteria</taxon>
        <taxon>Pseudomonadati</taxon>
        <taxon>Pseudomonadota</taxon>
        <taxon>Gammaproteobacteria</taxon>
        <taxon>Pseudomonadales</taxon>
        <taxon>Pseudomonadaceae</taxon>
        <taxon>Pseudomonas</taxon>
    </lineage>
</organism>
<keyword evidence="1" id="KW-0812">Transmembrane</keyword>